<protein>
    <submittedName>
        <fullName evidence="2">ATPase</fullName>
    </submittedName>
</protein>
<keyword evidence="3" id="KW-1185">Reference proteome</keyword>
<dbReference type="PANTHER" id="PTHR33295">
    <property type="entry name" value="ATPASE"/>
    <property type="match status" value="1"/>
</dbReference>
<gene>
    <name evidence="2" type="ORF">SRT_03460</name>
</gene>
<dbReference type="InterPro" id="IPR027417">
    <property type="entry name" value="P-loop_NTPase"/>
</dbReference>
<dbReference type="PANTHER" id="PTHR33295:SF20">
    <property type="entry name" value="ATPASE"/>
    <property type="match status" value="1"/>
</dbReference>
<dbReference type="SUPFAM" id="SSF52540">
    <property type="entry name" value="P-loop containing nucleoside triphosphate hydrolases"/>
    <property type="match status" value="1"/>
</dbReference>
<dbReference type="EMBL" id="AP014612">
    <property type="protein sequence ID" value="BAQ23607.1"/>
    <property type="molecule type" value="Genomic_DNA"/>
</dbReference>
<dbReference type="KEGG" id="strg:SRT_03460"/>
<name>A0A1L7LHD7_9STRE</name>
<organism evidence="2 3">
    <name type="scientific">Streptococcus troglodytae</name>
    <dbReference type="NCBI Taxonomy" id="1111760"/>
    <lineage>
        <taxon>Bacteria</taxon>
        <taxon>Bacillati</taxon>
        <taxon>Bacillota</taxon>
        <taxon>Bacilli</taxon>
        <taxon>Lactobacillales</taxon>
        <taxon>Streptococcaceae</taxon>
        <taxon>Streptococcus</taxon>
    </lineage>
</organism>
<dbReference type="Gene3D" id="3.40.50.300">
    <property type="entry name" value="P-loop containing nucleotide triphosphate hydrolases"/>
    <property type="match status" value="1"/>
</dbReference>
<evidence type="ECO:0000313" key="3">
    <source>
        <dbReference type="Proteomes" id="UP000217758"/>
    </source>
</evidence>
<dbReference type="RefSeq" id="WP_223213963.1">
    <property type="nucleotide sequence ID" value="NZ_AP014612.1"/>
</dbReference>
<evidence type="ECO:0000259" key="1">
    <source>
        <dbReference type="Pfam" id="PF13173"/>
    </source>
</evidence>
<sequence length="228" mass="26808">MIERTDYLNKLKEFRDKKFIKVVTGVRRSGKSTLFQQFRDYLQKNGVEQKQIINLNFEDLAIEDLKDYHKLYHYIIERLNHQKMTYIFLDEVQEVPNFQRVVDSLYINDNVDLYLTGSNAHMLSGELATLLSGRYVDLQILPLSFKEYYSLAGGDKREAWRAYFSQGGFPYLTQIDNPEIRRDYLQGIYNTVLLKDVVARNTIQNVSILESLIRFLFLISAALLLLKK</sequence>
<dbReference type="InterPro" id="IPR041682">
    <property type="entry name" value="AAA_14"/>
</dbReference>
<feature type="domain" description="AAA" evidence="1">
    <location>
        <begin position="19"/>
        <end position="148"/>
    </location>
</feature>
<proteinExistence type="predicted"/>
<evidence type="ECO:0000313" key="2">
    <source>
        <dbReference type="EMBL" id="BAQ23607.1"/>
    </source>
</evidence>
<dbReference type="Pfam" id="PF13173">
    <property type="entry name" value="AAA_14"/>
    <property type="match status" value="1"/>
</dbReference>
<dbReference type="Proteomes" id="UP000217758">
    <property type="component" value="Chromosome"/>
</dbReference>
<accession>A0A1L7LHD7</accession>
<reference evidence="2 3" key="1">
    <citation type="journal article" date="2016" name="Microbiol. Immunol.">
        <title>Complete genome sequence of Streptococcus troglodytae TKU31 isolated from the oral cavity of a chimpanzee (Pan troglodytes).</title>
        <authorList>
            <person name="Okamoto M."/>
            <person name="Naito M."/>
            <person name="Miyanohara M."/>
            <person name="Imai S."/>
            <person name="Nomura Y."/>
            <person name="Saito W."/>
            <person name="Momoi Y."/>
            <person name="Takada K."/>
            <person name="Miyabe-Nishiwaki T."/>
            <person name="Tomonaga M."/>
            <person name="Hanada N."/>
        </authorList>
    </citation>
    <scope>NUCLEOTIDE SEQUENCE [LARGE SCALE GENOMIC DNA]</scope>
    <source>
        <strain evidence="3">TKU 31</strain>
    </source>
</reference>
<dbReference type="AlphaFoldDB" id="A0A1L7LHD7"/>